<evidence type="ECO:0000256" key="1">
    <source>
        <dbReference type="ARBA" id="ARBA00004651"/>
    </source>
</evidence>
<sequence length="274" mass="30997">MRIKTGRIFLHLFFIMVSVIWLIPTLGLVVASIRPMAEIVAGWWNLSPLTLTLKNYGTVLAKKRMAGYFLNSIIITVPSSIIPILFASLAAYGFAWSKFRWKNLIFLGCIAMMIVPLQMVLVPLLKLLKFLGLFDTYTGIILVHSSFGLPFAIFFLRNFFVSIPLEIIDAAKIDGCSEFRIYWKMILPLSGAALASLAIFQFVWVWNSLLFELVFLKSQEIQPLTVGLINLKSRYLPEWNLLSAGSLISLIMPLIIFFLLQKYFVKGMLAGMGK</sequence>
<evidence type="ECO:0000256" key="5">
    <source>
        <dbReference type="ARBA" id="ARBA00022989"/>
    </source>
</evidence>
<keyword evidence="2" id="KW-0813">Transport</keyword>
<evidence type="ECO:0000256" key="2">
    <source>
        <dbReference type="ARBA" id="ARBA00022448"/>
    </source>
</evidence>
<dbReference type="AlphaFoldDB" id="A0A0F9N277"/>
<dbReference type="Pfam" id="PF00528">
    <property type="entry name" value="BPD_transp_1"/>
    <property type="match status" value="1"/>
</dbReference>
<feature type="transmembrane region" description="Helical" evidence="7">
    <location>
        <begin position="68"/>
        <end position="92"/>
    </location>
</feature>
<evidence type="ECO:0000259" key="8">
    <source>
        <dbReference type="PROSITE" id="PS50928"/>
    </source>
</evidence>
<organism evidence="9">
    <name type="scientific">marine sediment metagenome</name>
    <dbReference type="NCBI Taxonomy" id="412755"/>
    <lineage>
        <taxon>unclassified sequences</taxon>
        <taxon>metagenomes</taxon>
        <taxon>ecological metagenomes</taxon>
    </lineage>
</organism>
<feature type="transmembrane region" description="Helical" evidence="7">
    <location>
        <begin position="241"/>
        <end position="260"/>
    </location>
</feature>
<dbReference type="PANTHER" id="PTHR43744:SF4">
    <property type="entry name" value="OSMOPROTECTIVE COMPOUNDS UPTAKE PERMEASE PROTEIN GGTD"/>
    <property type="match status" value="1"/>
</dbReference>
<keyword evidence="3" id="KW-1003">Cell membrane</keyword>
<dbReference type="PROSITE" id="PS50928">
    <property type="entry name" value="ABC_TM1"/>
    <property type="match status" value="1"/>
</dbReference>
<dbReference type="SUPFAM" id="SSF161098">
    <property type="entry name" value="MetI-like"/>
    <property type="match status" value="1"/>
</dbReference>
<feature type="transmembrane region" description="Helical" evidence="7">
    <location>
        <begin position="137"/>
        <end position="160"/>
    </location>
</feature>
<evidence type="ECO:0000256" key="4">
    <source>
        <dbReference type="ARBA" id="ARBA00022692"/>
    </source>
</evidence>
<feature type="transmembrane region" description="Helical" evidence="7">
    <location>
        <begin position="12"/>
        <end position="33"/>
    </location>
</feature>
<reference evidence="9" key="1">
    <citation type="journal article" date="2015" name="Nature">
        <title>Complex archaea that bridge the gap between prokaryotes and eukaryotes.</title>
        <authorList>
            <person name="Spang A."/>
            <person name="Saw J.H."/>
            <person name="Jorgensen S.L."/>
            <person name="Zaremba-Niedzwiedzka K."/>
            <person name="Martijn J."/>
            <person name="Lind A.E."/>
            <person name="van Eijk R."/>
            <person name="Schleper C."/>
            <person name="Guy L."/>
            <person name="Ettema T.J."/>
        </authorList>
    </citation>
    <scope>NUCLEOTIDE SEQUENCE</scope>
</reference>
<feature type="domain" description="ABC transmembrane type-1" evidence="8">
    <location>
        <begin position="69"/>
        <end position="260"/>
    </location>
</feature>
<evidence type="ECO:0000256" key="3">
    <source>
        <dbReference type="ARBA" id="ARBA00022475"/>
    </source>
</evidence>
<name>A0A0F9N277_9ZZZZ</name>
<keyword evidence="5 7" id="KW-1133">Transmembrane helix</keyword>
<dbReference type="InterPro" id="IPR000515">
    <property type="entry name" value="MetI-like"/>
</dbReference>
<keyword evidence="6 7" id="KW-0472">Membrane</keyword>
<evidence type="ECO:0000256" key="6">
    <source>
        <dbReference type="ARBA" id="ARBA00023136"/>
    </source>
</evidence>
<comment type="subcellular location">
    <subcellularLocation>
        <location evidence="1">Cell membrane</location>
        <topology evidence="1">Multi-pass membrane protein</topology>
    </subcellularLocation>
</comment>
<dbReference type="CDD" id="cd06261">
    <property type="entry name" value="TM_PBP2"/>
    <property type="match status" value="1"/>
</dbReference>
<feature type="transmembrane region" description="Helical" evidence="7">
    <location>
        <begin position="181"/>
        <end position="206"/>
    </location>
</feature>
<evidence type="ECO:0000256" key="7">
    <source>
        <dbReference type="SAM" id="Phobius"/>
    </source>
</evidence>
<proteinExistence type="predicted"/>
<protein>
    <recommendedName>
        <fullName evidence="8">ABC transmembrane type-1 domain-containing protein</fullName>
    </recommendedName>
</protein>
<feature type="transmembrane region" description="Helical" evidence="7">
    <location>
        <begin position="104"/>
        <end position="125"/>
    </location>
</feature>
<dbReference type="GO" id="GO:0005886">
    <property type="term" value="C:plasma membrane"/>
    <property type="evidence" value="ECO:0007669"/>
    <property type="project" value="UniProtKB-SubCell"/>
</dbReference>
<gene>
    <name evidence="9" type="ORF">LCGC14_1388530</name>
</gene>
<dbReference type="GO" id="GO:0055085">
    <property type="term" value="P:transmembrane transport"/>
    <property type="evidence" value="ECO:0007669"/>
    <property type="project" value="InterPro"/>
</dbReference>
<accession>A0A0F9N277</accession>
<dbReference type="PANTHER" id="PTHR43744">
    <property type="entry name" value="ABC TRANSPORTER PERMEASE PROTEIN MG189-RELATED-RELATED"/>
    <property type="match status" value="1"/>
</dbReference>
<dbReference type="EMBL" id="LAZR01008946">
    <property type="protein sequence ID" value="KKM75607.1"/>
    <property type="molecule type" value="Genomic_DNA"/>
</dbReference>
<dbReference type="Gene3D" id="1.10.3720.10">
    <property type="entry name" value="MetI-like"/>
    <property type="match status" value="1"/>
</dbReference>
<keyword evidence="4 7" id="KW-0812">Transmembrane</keyword>
<evidence type="ECO:0000313" key="9">
    <source>
        <dbReference type="EMBL" id="KKM75607.1"/>
    </source>
</evidence>
<comment type="caution">
    <text evidence="9">The sequence shown here is derived from an EMBL/GenBank/DDBJ whole genome shotgun (WGS) entry which is preliminary data.</text>
</comment>
<dbReference type="InterPro" id="IPR035906">
    <property type="entry name" value="MetI-like_sf"/>
</dbReference>